<dbReference type="Pfam" id="PF10783">
    <property type="entry name" value="DUF2599"/>
    <property type="match status" value="1"/>
</dbReference>
<dbReference type="AlphaFoldDB" id="A0A7I7Q9I7"/>
<sequence>MKALLAVSAAAVAALLGTASGTASAEPGTGGVNPAGPPFVDHTAWAQWGRLSSLRVFPTPAGRLASRQPGAADEAWAEVLATAPDADTPGMRAQFLCHWQFAEMAQPGKTSWNLEPWRPVVDDAEMVASGCNPGGPEESFS</sequence>
<keyword evidence="3" id="KW-1185">Reference proteome</keyword>
<evidence type="ECO:0000313" key="3">
    <source>
        <dbReference type="Proteomes" id="UP000467130"/>
    </source>
</evidence>
<reference evidence="2 3" key="1">
    <citation type="journal article" date="2019" name="Emerg. Microbes Infect.">
        <title>Comprehensive subspecies identification of 175 nontuberculous mycobacteria species based on 7547 genomic profiles.</title>
        <authorList>
            <person name="Matsumoto Y."/>
            <person name="Kinjo T."/>
            <person name="Motooka D."/>
            <person name="Nabeya D."/>
            <person name="Jung N."/>
            <person name="Uechi K."/>
            <person name="Horii T."/>
            <person name="Iida T."/>
            <person name="Fujita J."/>
            <person name="Nakamura S."/>
        </authorList>
    </citation>
    <scope>NUCLEOTIDE SEQUENCE [LARGE SCALE GENOMIC DNA]</scope>
    <source>
        <strain evidence="2 3">JCM 17783</strain>
    </source>
</reference>
<dbReference type="Proteomes" id="UP000467130">
    <property type="component" value="Chromosome"/>
</dbReference>
<dbReference type="KEGG" id="msto:MSTO_31680"/>
<organism evidence="2 3">
    <name type="scientific">Mycobacterium stomatepiae</name>
    <dbReference type="NCBI Taxonomy" id="470076"/>
    <lineage>
        <taxon>Bacteria</taxon>
        <taxon>Bacillati</taxon>
        <taxon>Actinomycetota</taxon>
        <taxon>Actinomycetes</taxon>
        <taxon>Mycobacteriales</taxon>
        <taxon>Mycobacteriaceae</taxon>
        <taxon>Mycobacterium</taxon>
        <taxon>Mycobacterium simiae complex</taxon>
    </lineage>
</organism>
<dbReference type="RefSeq" id="WP_163790831.1">
    <property type="nucleotide sequence ID" value="NZ_AP022587.1"/>
</dbReference>
<dbReference type="EMBL" id="AP022587">
    <property type="protein sequence ID" value="BBY22963.1"/>
    <property type="molecule type" value="Genomic_DNA"/>
</dbReference>
<dbReference type="InterPro" id="IPR019719">
    <property type="entry name" value="DUF2599"/>
</dbReference>
<proteinExistence type="predicted"/>
<feature type="chain" id="PRO_5029726627" description="DUF2599 domain-containing protein" evidence="1">
    <location>
        <begin position="26"/>
        <end position="141"/>
    </location>
</feature>
<feature type="signal peptide" evidence="1">
    <location>
        <begin position="1"/>
        <end position="25"/>
    </location>
</feature>
<evidence type="ECO:0000313" key="2">
    <source>
        <dbReference type="EMBL" id="BBY22963.1"/>
    </source>
</evidence>
<protein>
    <recommendedName>
        <fullName evidence="4">DUF2599 domain-containing protein</fullName>
    </recommendedName>
</protein>
<name>A0A7I7Q9I7_9MYCO</name>
<gene>
    <name evidence="2" type="ORF">MSTO_31680</name>
</gene>
<evidence type="ECO:0000256" key="1">
    <source>
        <dbReference type="SAM" id="SignalP"/>
    </source>
</evidence>
<accession>A0A7I7Q9I7</accession>
<keyword evidence="1" id="KW-0732">Signal</keyword>
<evidence type="ECO:0008006" key="4">
    <source>
        <dbReference type="Google" id="ProtNLM"/>
    </source>
</evidence>